<proteinExistence type="predicted"/>
<protein>
    <submittedName>
        <fullName evidence="2">Uncharacterized protein</fullName>
    </submittedName>
</protein>
<dbReference type="OrthoDB" id="4158987at2759"/>
<gene>
    <name evidence="2" type="ORF">N0V93_004504</name>
</gene>
<feature type="region of interest" description="Disordered" evidence="1">
    <location>
        <begin position="144"/>
        <end position="178"/>
    </location>
</feature>
<comment type="caution">
    <text evidence="2">The sequence shown here is derived from an EMBL/GenBank/DDBJ whole genome shotgun (WGS) entry which is preliminary data.</text>
</comment>
<dbReference type="AlphaFoldDB" id="A0A9W9CX55"/>
<evidence type="ECO:0000313" key="3">
    <source>
        <dbReference type="Proteomes" id="UP001140453"/>
    </source>
</evidence>
<name>A0A9W9CX55_9PEZI</name>
<sequence length="216" mass="22095">MASSQEQETKDAAAAATASGQGPPPKEISEAIEAAKTAASFQDAADALKKQASVVWDPAEREKLLRSAYLKEKAAHGESKKARVMASGWGQGAGFGVGVSTAVGMGAGNLVGALLSGVVAVPGLLIGSGVGAIHGPFVKLKDSISGKGQKTGSVEDNVDQKPKEEFADDTETDTDEDIKAHEAIVKAARELDVDERADGDAVEGEVHDDSLQSGAK</sequence>
<feature type="compositionally biased region" description="Basic and acidic residues" evidence="1">
    <location>
        <begin position="190"/>
        <end position="210"/>
    </location>
</feature>
<accession>A0A9W9CX55</accession>
<feature type="region of interest" description="Disordered" evidence="1">
    <location>
        <begin position="1"/>
        <end position="29"/>
    </location>
</feature>
<evidence type="ECO:0000313" key="2">
    <source>
        <dbReference type="EMBL" id="KAJ4390905.1"/>
    </source>
</evidence>
<dbReference type="Proteomes" id="UP001140453">
    <property type="component" value="Unassembled WGS sequence"/>
</dbReference>
<feature type="compositionally biased region" description="Acidic residues" evidence="1">
    <location>
        <begin position="166"/>
        <end position="176"/>
    </location>
</feature>
<evidence type="ECO:0000256" key="1">
    <source>
        <dbReference type="SAM" id="MobiDB-lite"/>
    </source>
</evidence>
<feature type="region of interest" description="Disordered" evidence="1">
    <location>
        <begin position="190"/>
        <end position="216"/>
    </location>
</feature>
<organism evidence="2 3">
    <name type="scientific">Gnomoniopsis smithogilvyi</name>
    <dbReference type="NCBI Taxonomy" id="1191159"/>
    <lineage>
        <taxon>Eukaryota</taxon>
        <taxon>Fungi</taxon>
        <taxon>Dikarya</taxon>
        <taxon>Ascomycota</taxon>
        <taxon>Pezizomycotina</taxon>
        <taxon>Sordariomycetes</taxon>
        <taxon>Sordariomycetidae</taxon>
        <taxon>Diaporthales</taxon>
        <taxon>Gnomoniaceae</taxon>
        <taxon>Gnomoniopsis</taxon>
    </lineage>
</organism>
<keyword evidence="3" id="KW-1185">Reference proteome</keyword>
<dbReference type="EMBL" id="JAPEVB010000003">
    <property type="protein sequence ID" value="KAJ4390905.1"/>
    <property type="molecule type" value="Genomic_DNA"/>
</dbReference>
<reference evidence="2" key="1">
    <citation type="submission" date="2022-10" db="EMBL/GenBank/DDBJ databases">
        <title>Tapping the CABI collections for fungal endophytes: first genome assemblies for Collariella, Neodidymelliopsis, Ascochyta clinopodiicola, Didymella pomorum, Didymosphaeria variabile, Neocosmospora piperis and Neocucurbitaria cava.</title>
        <authorList>
            <person name="Hill R."/>
        </authorList>
    </citation>
    <scope>NUCLEOTIDE SEQUENCE</scope>
    <source>
        <strain evidence="2">IMI 355082</strain>
    </source>
</reference>